<protein>
    <submittedName>
        <fullName evidence="2">Uncharacterized protein</fullName>
    </submittedName>
</protein>
<reference evidence="2 3" key="1">
    <citation type="submission" date="2019-09" db="EMBL/GenBank/DDBJ databases">
        <authorList>
            <person name="Ou C."/>
        </authorList>
    </citation>
    <scope>NUCLEOTIDE SEQUENCE [LARGE SCALE GENOMIC DNA]</scope>
    <source>
        <strain evidence="2">S2</strain>
        <tissue evidence="2">Leaf</tissue>
    </source>
</reference>
<feature type="transmembrane region" description="Helical" evidence="1">
    <location>
        <begin position="60"/>
        <end position="86"/>
    </location>
</feature>
<feature type="transmembrane region" description="Helical" evidence="1">
    <location>
        <begin position="106"/>
        <end position="125"/>
    </location>
</feature>
<dbReference type="EMBL" id="SMOL01000401">
    <property type="protein sequence ID" value="KAB2618558.1"/>
    <property type="molecule type" value="Genomic_DNA"/>
</dbReference>
<feature type="transmembrane region" description="Helical" evidence="1">
    <location>
        <begin position="20"/>
        <end position="39"/>
    </location>
</feature>
<name>A0A5N5GTG7_9ROSA</name>
<reference evidence="2 3" key="3">
    <citation type="submission" date="2019-11" db="EMBL/GenBank/DDBJ databases">
        <title>A de novo genome assembly of a pear dwarfing rootstock.</title>
        <authorList>
            <person name="Wang F."/>
            <person name="Wang J."/>
            <person name="Li S."/>
            <person name="Zhang Y."/>
            <person name="Fang M."/>
            <person name="Ma L."/>
            <person name="Zhao Y."/>
            <person name="Jiang S."/>
        </authorList>
    </citation>
    <scope>NUCLEOTIDE SEQUENCE [LARGE SCALE GENOMIC DNA]</scope>
    <source>
        <strain evidence="2">S2</strain>
        <tissue evidence="2">Leaf</tissue>
    </source>
</reference>
<accession>A0A5N5GTG7</accession>
<sequence>MYLEQFPTTVHHVFPLFHTSFLVIPSIFAHAFMCPFLLLCCQTMGRVGLAASPLSLFDSVFILSTASTLLSRFHSLLTFFSHGFVAFFPPLQSSFNWLQAPSNPRIVLLFWAPSFFSLLFAFSNLESSSFPGKTNLKSTTQNSIIVAQRR</sequence>
<proteinExistence type="predicted"/>
<reference evidence="3" key="2">
    <citation type="submission" date="2019-10" db="EMBL/GenBank/DDBJ databases">
        <title>A de novo genome assembly of a pear dwarfing rootstock.</title>
        <authorList>
            <person name="Wang F."/>
            <person name="Wang J."/>
            <person name="Li S."/>
            <person name="Zhang Y."/>
            <person name="Fang M."/>
            <person name="Ma L."/>
            <person name="Zhao Y."/>
            <person name="Jiang S."/>
        </authorList>
    </citation>
    <scope>NUCLEOTIDE SEQUENCE [LARGE SCALE GENOMIC DNA]</scope>
</reference>
<gene>
    <name evidence="2" type="ORF">D8674_014427</name>
</gene>
<keyword evidence="1" id="KW-0812">Transmembrane</keyword>
<evidence type="ECO:0000256" key="1">
    <source>
        <dbReference type="SAM" id="Phobius"/>
    </source>
</evidence>
<dbReference type="Proteomes" id="UP000327157">
    <property type="component" value="Chromosome 15"/>
</dbReference>
<dbReference type="AlphaFoldDB" id="A0A5N5GTG7"/>
<keyword evidence="3" id="KW-1185">Reference proteome</keyword>
<comment type="caution">
    <text evidence="2">The sequence shown here is derived from an EMBL/GenBank/DDBJ whole genome shotgun (WGS) entry which is preliminary data.</text>
</comment>
<keyword evidence="1" id="KW-1133">Transmembrane helix</keyword>
<evidence type="ECO:0000313" key="2">
    <source>
        <dbReference type="EMBL" id="KAB2618558.1"/>
    </source>
</evidence>
<evidence type="ECO:0000313" key="3">
    <source>
        <dbReference type="Proteomes" id="UP000327157"/>
    </source>
</evidence>
<organism evidence="2 3">
    <name type="scientific">Pyrus ussuriensis x Pyrus communis</name>
    <dbReference type="NCBI Taxonomy" id="2448454"/>
    <lineage>
        <taxon>Eukaryota</taxon>
        <taxon>Viridiplantae</taxon>
        <taxon>Streptophyta</taxon>
        <taxon>Embryophyta</taxon>
        <taxon>Tracheophyta</taxon>
        <taxon>Spermatophyta</taxon>
        <taxon>Magnoliopsida</taxon>
        <taxon>eudicotyledons</taxon>
        <taxon>Gunneridae</taxon>
        <taxon>Pentapetalae</taxon>
        <taxon>rosids</taxon>
        <taxon>fabids</taxon>
        <taxon>Rosales</taxon>
        <taxon>Rosaceae</taxon>
        <taxon>Amygdaloideae</taxon>
        <taxon>Maleae</taxon>
        <taxon>Pyrus</taxon>
    </lineage>
</organism>
<keyword evidence="1" id="KW-0472">Membrane</keyword>